<dbReference type="EMBL" id="LR796821">
    <property type="protein sequence ID" value="CAB4168311.1"/>
    <property type="molecule type" value="Genomic_DNA"/>
</dbReference>
<dbReference type="EMBL" id="LR797230">
    <property type="protein sequence ID" value="CAB4194969.1"/>
    <property type="molecule type" value="Genomic_DNA"/>
</dbReference>
<evidence type="ECO:0000313" key="3">
    <source>
        <dbReference type="EMBL" id="CAB4194969.1"/>
    </source>
</evidence>
<evidence type="ECO:0000313" key="2">
    <source>
        <dbReference type="EMBL" id="CAB4191249.1"/>
    </source>
</evidence>
<evidence type="ECO:0000313" key="1">
    <source>
        <dbReference type="EMBL" id="CAB4168311.1"/>
    </source>
</evidence>
<dbReference type="EMBL" id="LR797175">
    <property type="protein sequence ID" value="CAB4191249.1"/>
    <property type="molecule type" value="Genomic_DNA"/>
</dbReference>
<proteinExistence type="predicted"/>
<gene>
    <name evidence="2" type="ORF">UFOVP1216_16</name>
    <name evidence="3" type="ORF">UFOVP1272_16</name>
    <name evidence="1" type="ORF">UFOVP881_18</name>
</gene>
<name>A0A6J5R2Y6_9CAUD</name>
<accession>A0A6J5R2Y6</accession>
<protein>
    <submittedName>
        <fullName evidence="2">Uncharacterized protein</fullName>
    </submittedName>
</protein>
<organism evidence="2">
    <name type="scientific">uncultured Caudovirales phage</name>
    <dbReference type="NCBI Taxonomy" id="2100421"/>
    <lineage>
        <taxon>Viruses</taxon>
        <taxon>Duplodnaviria</taxon>
        <taxon>Heunggongvirae</taxon>
        <taxon>Uroviricota</taxon>
        <taxon>Caudoviricetes</taxon>
        <taxon>Peduoviridae</taxon>
        <taxon>Maltschvirus</taxon>
        <taxon>Maltschvirus maltsch</taxon>
    </lineage>
</organism>
<sequence>MIKMHMSAADEWAIHERASHVVFATDGNLGTIQYYNKLNNYERVVEYAESIAAELCVARYFGLDFDITASQGKRNADVGKGIEVKWTAYVGGNLIVSPADRDSDVAVLVVGKSPEYFIAGWLPVSFAKRKRFKNPRQDTWWVDQSNLNPIENLTRSEYAATAI</sequence>
<reference evidence="2" key="1">
    <citation type="submission" date="2020-05" db="EMBL/GenBank/DDBJ databases">
        <authorList>
            <person name="Chiriac C."/>
            <person name="Salcher M."/>
            <person name="Ghai R."/>
            <person name="Kavagutti S V."/>
        </authorList>
    </citation>
    <scope>NUCLEOTIDE SEQUENCE</scope>
</reference>